<evidence type="ECO:0000313" key="9">
    <source>
        <dbReference type="Proteomes" id="UP000468668"/>
    </source>
</evidence>
<evidence type="ECO:0000313" key="8">
    <source>
        <dbReference type="EMBL" id="KAB1642478.1"/>
    </source>
</evidence>
<comment type="similarity">
    <text evidence="2">Belongs to the NrfD family.</text>
</comment>
<keyword evidence="4 7" id="KW-0812">Transmembrane</keyword>
<dbReference type="EMBL" id="WAJR01000002">
    <property type="protein sequence ID" value="KAB1642478.1"/>
    <property type="molecule type" value="Genomic_DNA"/>
</dbReference>
<accession>A0A6N6NPY6</accession>
<sequence length="289" mass="30952">MLYGSLVIAYLFLGGTAAGALFVISAWSLLFRRAQRPSRLQTAFEALRRRVYIAGVVLLVFAMVCLLWDLGNPGRALLVFLRPHPTVITFGAYTLAIETLVATLLSLVSLSQGPLSLHGRARGTVEILCCVGALATMAYTGVFLFQGGIPFWNHWSIIALFVLSSLSSGVSVVLLIDWVTQGQSLLLRATKPLQLCHIACLIAETVFLAIFSFAAFGNPSANASVNLLMEPNMLAIALVGVMGAGIVAPLALETYSATHKECRTIPVSDFVCLFGGLCLRYCLIACGAH</sequence>
<dbReference type="InterPro" id="IPR005614">
    <property type="entry name" value="NrfD-like"/>
</dbReference>
<protein>
    <submittedName>
        <fullName evidence="8">Polysulfide reductase</fullName>
    </submittedName>
</protein>
<feature type="transmembrane region" description="Helical" evidence="7">
    <location>
        <begin position="51"/>
        <end position="70"/>
    </location>
</feature>
<keyword evidence="5 7" id="KW-1133">Transmembrane helix</keyword>
<dbReference type="OrthoDB" id="3173463at2"/>
<dbReference type="PANTHER" id="PTHR34856:SF2">
    <property type="entry name" value="PROTEIN NRFD"/>
    <property type="match status" value="1"/>
</dbReference>
<proteinExistence type="inferred from homology"/>
<keyword evidence="3" id="KW-1003">Cell membrane</keyword>
<reference evidence="8 9" key="1">
    <citation type="submission" date="2019-09" db="EMBL/GenBank/DDBJ databases">
        <title>Whole genome shotgun sequencing (WGS) of Ellagibacter isourolithinifaciens DSM 104140(T) and Adlercreutzia muris DSM 29508(T).</title>
        <authorList>
            <person name="Stoll D.A."/>
            <person name="Danylec N."/>
            <person name="Huch M."/>
        </authorList>
    </citation>
    <scope>NUCLEOTIDE SEQUENCE [LARGE SCALE GENOMIC DNA]</scope>
    <source>
        <strain evidence="8 9">DSM 104140</strain>
    </source>
</reference>
<dbReference type="Gene3D" id="1.20.1630.10">
    <property type="entry name" value="Formate dehydrogenase/DMSO reductase domain"/>
    <property type="match status" value="1"/>
</dbReference>
<evidence type="ECO:0000256" key="3">
    <source>
        <dbReference type="ARBA" id="ARBA00022475"/>
    </source>
</evidence>
<evidence type="ECO:0000256" key="4">
    <source>
        <dbReference type="ARBA" id="ARBA00022692"/>
    </source>
</evidence>
<dbReference type="GO" id="GO:0005886">
    <property type="term" value="C:plasma membrane"/>
    <property type="evidence" value="ECO:0007669"/>
    <property type="project" value="UniProtKB-SubCell"/>
</dbReference>
<name>A0A6N6NPY6_9ACTN</name>
<dbReference type="AlphaFoldDB" id="A0A6N6NPY6"/>
<dbReference type="PANTHER" id="PTHR34856">
    <property type="entry name" value="PROTEIN NRFD"/>
    <property type="match status" value="1"/>
</dbReference>
<feature type="transmembrane region" description="Helical" evidence="7">
    <location>
        <begin position="157"/>
        <end position="180"/>
    </location>
</feature>
<comment type="caution">
    <text evidence="8">The sequence shown here is derived from an EMBL/GenBank/DDBJ whole genome shotgun (WGS) entry which is preliminary data.</text>
</comment>
<dbReference type="Pfam" id="PF03916">
    <property type="entry name" value="NrfD"/>
    <property type="match status" value="1"/>
</dbReference>
<dbReference type="GeneID" id="98657145"/>
<keyword evidence="6 7" id="KW-0472">Membrane</keyword>
<keyword evidence="9" id="KW-1185">Reference proteome</keyword>
<evidence type="ECO:0000256" key="7">
    <source>
        <dbReference type="SAM" id="Phobius"/>
    </source>
</evidence>
<feature type="transmembrane region" description="Helical" evidence="7">
    <location>
        <begin position="6"/>
        <end position="30"/>
    </location>
</feature>
<dbReference type="InterPro" id="IPR052049">
    <property type="entry name" value="Electron_transfer_protein"/>
</dbReference>
<comment type="subcellular location">
    <subcellularLocation>
        <location evidence="1">Cell membrane</location>
        <topology evidence="1">Multi-pass membrane protein</topology>
    </subcellularLocation>
</comment>
<feature type="transmembrane region" description="Helical" evidence="7">
    <location>
        <begin position="233"/>
        <end position="252"/>
    </location>
</feature>
<feature type="transmembrane region" description="Helical" evidence="7">
    <location>
        <begin position="192"/>
        <end position="213"/>
    </location>
</feature>
<evidence type="ECO:0000256" key="1">
    <source>
        <dbReference type="ARBA" id="ARBA00004651"/>
    </source>
</evidence>
<evidence type="ECO:0000256" key="2">
    <source>
        <dbReference type="ARBA" id="ARBA00008929"/>
    </source>
</evidence>
<feature type="transmembrane region" description="Helical" evidence="7">
    <location>
        <begin position="90"/>
        <end position="111"/>
    </location>
</feature>
<evidence type="ECO:0000256" key="5">
    <source>
        <dbReference type="ARBA" id="ARBA00022989"/>
    </source>
</evidence>
<evidence type="ECO:0000256" key="6">
    <source>
        <dbReference type="ARBA" id="ARBA00023136"/>
    </source>
</evidence>
<organism evidence="8 9">
    <name type="scientific">Ellagibacter isourolithinifaciens</name>
    <dbReference type="NCBI Taxonomy" id="2137581"/>
    <lineage>
        <taxon>Bacteria</taxon>
        <taxon>Bacillati</taxon>
        <taxon>Actinomycetota</taxon>
        <taxon>Coriobacteriia</taxon>
        <taxon>Eggerthellales</taxon>
        <taxon>Eggerthellaceae</taxon>
        <taxon>Ellagibacter</taxon>
    </lineage>
</organism>
<dbReference type="RefSeq" id="WP_158048745.1">
    <property type="nucleotide sequence ID" value="NZ_WAJR01000002.1"/>
</dbReference>
<gene>
    <name evidence="8" type="ORF">F8C90_01860</name>
</gene>
<dbReference type="Proteomes" id="UP000468668">
    <property type="component" value="Unassembled WGS sequence"/>
</dbReference>
<feature type="transmembrane region" description="Helical" evidence="7">
    <location>
        <begin position="123"/>
        <end position="145"/>
    </location>
</feature>